<dbReference type="SMART" id="SM00382">
    <property type="entry name" value="AAA"/>
    <property type="match status" value="1"/>
</dbReference>
<evidence type="ECO:0000313" key="7">
    <source>
        <dbReference type="EMBL" id="EIM63119.1"/>
    </source>
</evidence>
<dbReference type="EMBL" id="CM001488">
    <property type="protein sequence ID" value="EIM62445.1"/>
    <property type="molecule type" value="Genomic_DNA"/>
</dbReference>
<dbReference type="Pfam" id="PF01695">
    <property type="entry name" value="IstB_IS21"/>
    <property type="match status" value="1"/>
</dbReference>
<dbReference type="SUPFAM" id="SSF52540">
    <property type="entry name" value="P-loop containing nucleoside triphosphate hydrolases"/>
    <property type="match status" value="1"/>
</dbReference>
<sequence length="250" mass="28862">MSDRDQIVNHLKSLHMPTMRRSYEEMADQARAESWGYEHYLLQLLNLECEGRWQNRIARNLRASRLPPSKTFENFDKKRLPIKVANHLNVLIDGSFLNQSENILAFGNPGSGKTHLLCAIGHELIAQGKQVLFIPCSHLVQDLLIAKRELELTKKLKSLSRFDAVIIDDIGYVQQSREEMEVLFTFLADRYEQGSLMITSNLPFSKWEQIFKDPMTTAAAIDRLVHHSIIFELNVESYRMEQAKKEAESC</sequence>
<dbReference type="NCBIfam" id="NF038214">
    <property type="entry name" value="IS21_help_AAA"/>
    <property type="match status" value="1"/>
</dbReference>
<feature type="domain" description="AAA+ ATPase" evidence="4">
    <location>
        <begin position="99"/>
        <end position="231"/>
    </location>
</feature>
<dbReference type="InterPro" id="IPR047661">
    <property type="entry name" value="IstB"/>
</dbReference>
<dbReference type="InterPro" id="IPR002611">
    <property type="entry name" value="IstB_ATP-bd"/>
</dbReference>
<gene>
    <name evidence="5" type="ORF">DespoDRAFT_00424</name>
    <name evidence="6" type="ORF">DespoDRAFT_00455</name>
    <name evidence="7" type="ORF">DespoDRAFT_01153</name>
</gene>
<evidence type="ECO:0000313" key="5">
    <source>
        <dbReference type="EMBL" id="EIM62445.1"/>
    </source>
</evidence>
<dbReference type="Proteomes" id="UP000005778">
    <property type="component" value="Chromosome"/>
</dbReference>
<proteinExistence type="inferred from homology"/>
<dbReference type="Gene3D" id="3.40.50.300">
    <property type="entry name" value="P-loop containing nucleotide triphosphate hydrolases"/>
    <property type="match status" value="1"/>
</dbReference>
<reference evidence="5 8" key="2">
    <citation type="submission" date="2012-02" db="EMBL/GenBank/DDBJ databases">
        <title>Improved High-Quality Draft sequence of Desulfobacter postgatei 2ac9.</title>
        <authorList>
            <consortium name="US DOE Joint Genome Institute"/>
            <person name="Lucas S."/>
            <person name="Han J."/>
            <person name="Lapidus A."/>
            <person name="Cheng J.-F."/>
            <person name="Goodwin L."/>
            <person name="Pitluck S."/>
            <person name="Peters L."/>
            <person name="Ovchinnikova G."/>
            <person name="Held B."/>
            <person name="Detter J.C."/>
            <person name="Han C."/>
            <person name="Tapia R."/>
            <person name="Land M."/>
            <person name="Hauser L."/>
            <person name="Kyrpides N."/>
            <person name="Ivanova N."/>
            <person name="Pagani I."/>
            <person name="Orellana R."/>
            <person name="Lovley D."/>
            <person name="Woyke T."/>
        </authorList>
    </citation>
    <scope>NUCLEOTIDE SEQUENCE [LARGE SCALE GENOMIC DNA]</scope>
    <source>
        <strain evidence="5 8">2ac9</strain>
    </source>
</reference>
<dbReference type="GO" id="GO:0006260">
    <property type="term" value="P:DNA replication"/>
    <property type="evidence" value="ECO:0007669"/>
    <property type="project" value="TreeGrafter"/>
</dbReference>
<accession>I5AYY2</accession>
<dbReference type="PIRSF" id="PIRSF003073">
    <property type="entry name" value="DNAC_TnpB_IstB"/>
    <property type="match status" value="1"/>
</dbReference>
<dbReference type="HOGENOM" id="CLU_062999_1_1_7"/>
<protein>
    <submittedName>
        <fullName evidence="5">DNA replication protein</fullName>
    </submittedName>
</protein>
<dbReference type="PRINTS" id="PR00051">
    <property type="entry name" value="DNAA"/>
</dbReference>
<evidence type="ECO:0000259" key="4">
    <source>
        <dbReference type="SMART" id="SM00382"/>
    </source>
</evidence>
<keyword evidence="3" id="KW-0067">ATP-binding</keyword>
<dbReference type="AlphaFoldDB" id="I5AYY2"/>
<evidence type="ECO:0000313" key="6">
    <source>
        <dbReference type="EMBL" id="EIM62474.1"/>
    </source>
</evidence>
<keyword evidence="8" id="KW-1185">Reference proteome</keyword>
<evidence type="ECO:0000256" key="3">
    <source>
        <dbReference type="ARBA" id="ARBA00022840"/>
    </source>
</evidence>
<organism evidence="5 8">
    <name type="scientific">Desulfobacter postgatei 2ac9</name>
    <dbReference type="NCBI Taxonomy" id="879212"/>
    <lineage>
        <taxon>Bacteria</taxon>
        <taxon>Pseudomonadati</taxon>
        <taxon>Thermodesulfobacteriota</taxon>
        <taxon>Desulfobacteria</taxon>
        <taxon>Desulfobacterales</taxon>
        <taxon>Desulfobacteraceae</taxon>
        <taxon>Desulfobacter</taxon>
    </lineage>
</organism>
<dbReference type="CDD" id="cd00009">
    <property type="entry name" value="AAA"/>
    <property type="match status" value="1"/>
</dbReference>
<dbReference type="EMBL" id="CM001488">
    <property type="protein sequence ID" value="EIM63119.1"/>
    <property type="molecule type" value="Genomic_DNA"/>
</dbReference>
<dbReference type="eggNOG" id="COG1484">
    <property type="taxonomic scope" value="Bacteria"/>
</dbReference>
<dbReference type="InterPro" id="IPR020591">
    <property type="entry name" value="Chromosome_initiator_DnaA-like"/>
</dbReference>
<dbReference type="STRING" id="879212.DespoDRAFT_00424"/>
<dbReference type="PANTHER" id="PTHR30050:SF4">
    <property type="entry name" value="ATP-BINDING PROTEIN RV3427C IN INSERTION SEQUENCE-RELATED"/>
    <property type="match status" value="1"/>
</dbReference>
<dbReference type="InterPro" id="IPR003593">
    <property type="entry name" value="AAA+_ATPase"/>
</dbReference>
<dbReference type="GO" id="GO:0005524">
    <property type="term" value="F:ATP binding"/>
    <property type="evidence" value="ECO:0007669"/>
    <property type="project" value="UniProtKB-KW"/>
</dbReference>
<dbReference type="InterPro" id="IPR028350">
    <property type="entry name" value="DNAC/IstB-like"/>
</dbReference>
<reference evidence="5 8" key="1">
    <citation type="submission" date="2011-09" db="EMBL/GenBank/DDBJ databases">
        <authorList>
            <consortium name="US DOE Joint Genome Institute (JGI-PGF)"/>
            <person name="Lucas S."/>
            <person name="Han J."/>
            <person name="Lapidus A."/>
            <person name="Cheng J.-F."/>
            <person name="Goodwin L."/>
            <person name="Pitluck S."/>
            <person name="Peters L."/>
            <person name="Land M.L."/>
            <person name="Hauser L."/>
            <person name="Orellana R."/>
            <person name="Lovley D."/>
            <person name="Woyke T.J."/>
        </authorList>
    </citation>
    <scope>NUCLEOTIDE SEQUENCE [LARGE SCALE GENOMIC DNA]</scope>
    <source>
        <strain evidence="5 8">2ac9</strain>
    </source>
</reference>
<keyword evidence="2" id="KW-0547">Nucleotide-binding</keyword>
<name>I5AYY2_9BACT</name>
<comment type="similarity">
    <text evidence="1">Belongs to the IS21/IS1162 putative ATP-binding protein family.</text>
</comment>
<dbReference type="EMBL" id="CM001488">
    <property type="protein sequence ID" value="EIM62474.1"/>
    <property type="molecule type" value="Genomic_DNA"/>
</dbReference>
<dbReference type="InterPro" id="IPR027417">
    <property type="entry name" value="P-loop_NTPase"/>
</dbReference>
<evidence type="ECO:0000256" key="2">
    <source>
        <dbReference type="ARBA" id="ARBA00022741"/>
    </source>
</evidence>
<evidence type="ECO:0000256" key="1">
    <source>
        <dbReference type="ARBA" id="ARBA00008059"/>
    </source>
</evidence>
<evidence type="ECO:0000313" key="8">
    <source>
        <dbReference type="Proteomes" id="UP000005778"/>
    </source>
</evidence>
<dbReference type="PANTHER" id="PTHR30050">
    <property type="entry name" value="CHROMOSOMAL REPLICATION INITIATOR PROTEIN DNAA"/>
    <property type="match status" value="1"/>
</dbReference>